<dbReference type="InterPro" id="IPR004101">
    <property type="entry name" value="Mur_ligase_C"/>
</dbReference>
<dbReference type="GO" id="GO:0005737">
    <property type="term" value="C:cytoplasm"/>
    <property type="evidence" value="ECO:0007669"/>
    <property type="project" value="UniProtKB-SubCell"/>
</dbReference>
<feature type="binding site" evidence="10">
    <location>
        <begin position="120"/>
        <end position="126"/>
    </location>
    <ligand>
        <name>ATP</name>
        <dbReference type="ChEBI" id="CHEBI:30616"/>
    </ligand>
</feature>
<evidence type="ECO:0000256" key="11">
    <source>
        <dbReference type="RuleBase" id="RU004136"/>
    </source>
</evidence>
<dbReference type="InterPro" id="IPR000713">
    <property type="entry name" value="Mur_ligase_N"/>
</dbReference>
<dbReference type="SUPFAM" id="SSF53244">
    <property type="entry name" value="MurD-like peptide ligases, peptide-binding domain"/>
    <property type="match status" value="1"/>
</dbReference>
<dbReference type="SUPFAM" id="SSF63418">
    <property type="entry name" value="MurE/MurF N-terminal domain"/>
    <property type="match status" value="1"/>
</dbReference>
<organism evidence="15">
    <name type="scientific">Thermodesulfobacterium geofontis</name>
    <dbReference type="NCBI Taxonomy" id="1295609"/>
    <lineage>
        <taxon>Bacteria</taxon>
        <taxon>Pseudomonadati</taxon>
        <taxon>Thermodesulfobacteriota</taxon>
        <taxon>Thermodesulfobacteria</taxon>
        <taxon>Thermodesulfobacteriales</taxon>
        <taxon>Thermodesulfobacteriaceae</taxon>
        <taxon>Thermodesulfobacterium</taxon>
    </lineage>
</organism>
<reference evidence="15" key="1">
    <citation type="journal article" date="2020" name="mSystems">
        <title>Genome- and Community-Level Interaction Insights into Carbon Utilization and Element Cycling Functions of Hydrothermarchaeota in Hydrothermal Sediment.</title>
        <authorList>
            <person name="Zhou Z."/>
            <person name="Liu Y."/>
            <person name="Xu W."/>
            <person name="Pan J."/>
            <person name="Luo Z.H."/>
            <person name="Li M."/>
        </authorList>
    </citation>
    <scope>NUCLEOTIDE SEQUENCE [LARGE SCALE GENOMIC DNA]</scope>
    <source>
        <strain evidence="15">SpSt-711</strain>
    </source>
</reference>
<dbReference type="GO" id="GO:0051301">
    <property type="term" value="P:cell division"/>
    <property type="evidence" value="ECO:0007669"/>
    <property type="project" value="UniProtKB-KW"/>
</dbReference>
<feature type="domain" description="Mur ligase N-terminal catalytic" evidence="12">
    <location>
        <begin position="30"/>
        <end position="106"/>
    </location>
</feature>
<evidence type="ECO:0000256" key="8">
    <source>
        <dbReference type="ARBA" id="ARBA00023306"/>
    </source>
</evidence>
<accession>A0A7V4N380</accession>
<dbReference type="InterPro" id="IPR035911">
    <property type="entry name" value="MurE/MurF_N"/>
</dbReference>
<dbReference type="EMBL" id="DTEI01000068">
    <property type="protein sequence ID" value="HGU15762.1"/>
    <property type="molecule type" value="Genomic_DNA"/>
</dbReference>
<feature type="domain" description="Mur ligase C-terminal" evidence="13">
    <location>
        <begin position="327"/>
        <end position="455"/>
    </location>
</feature>
<evidence type="ECO:0000256" key="5">
    <source>
        <dbReference type="ARBA" id="ARBA00022840"/>
    </source>
</evidence>
<dbReference type="Pfam" id="PF02875">
    <property type="entry name" value="Mur_ligase_C"/>
    <property type="match status" value="1"/>
</dbReference>
<dbReference type="GO" id="GO:0009252">
    <property type="term" value="P:peptidoglycan biosynthetic process"/>
    <property type="evidence" value="ECO:0007669"/>
    <property type="project" value="UniProtKB-UniRule"/>
</dbReference>
<evidence type="ECO:0000256" key="10">
    <source>
        <dbReference type="HAMAP-Rule" id="MF_02019"/>
    </source>
</evidence>
<dbReference type="Gene3D" id="3.40.1190.10">
    <property type="entry name" value="Mur-like, catalytic domain"/>
    <property type="match status" value="1"/>
</dbReference>
<dbReference type="Gene3D" id="3.90.190.20">
    <property type="entry name" value="Mur ligase, C-terminal domain"/>
    <property type="match status" value="1"/>
</dbReference>
<proteinExistence type="inferred from homology"/>
<comment type="subcellular location">
    <subcellularLocation>
        <location evidence="10 11">Cytoplasm</location>
    </subcellularLocation>
</comment>
<evidence type="ECO:0000256" key="6">
    <source>
        <dbReference type="ARBA" id="ARBA00022960"/>
    </source>
</evidence>
<dbReference type="Pfam" id="PF08245">
    <property type="entry name" value="Mur_ligase_M"/>
    <property type="match status" value="1"/>
</dbReference>
<keyword evidence="3 10" id="KW-0132">Cell division</keyword>
<evidence type="ECO:0000259" key="12">
    <source>
        <dbReference type="Pfam" id="PF01225"/>
    </source>
</evidence>
<dbReference type="InterPro" id="IPR036615">
    <property type="entry name" value="Mur_ligase_C_dom_sf"/>
</dbReference>
<keyword evidence="7 10" id="KW-0573">Peptidoglycan synthesis</keyword>
<protein>
    <recommendedName>
        <fullName evidence="10 11">UDP-N-acetylmuramoyl-tripeptide--D-alanyl-D-alanine ligase</fullName>
        <ecNumber evidence="10 11">6.3.2.10</ecNumber>
    </recommendedName>
    <alternativeName>
        <fullName evidence="10">D-alanyl-D-alanine-adding enzyme</fullName>
    </alternativeName>
</protein>
<dbReference type="UniPathway" id="UPA00219"/>
<dbReference type="InterPro" id="IPR036565">
    <property type="entry name" value="Mur-like_cat_sf"/>
</dbReference>
<sequence>MNVEIKLSTEDIIKATSGILINGDMGIGFKGISTDTRIIEPGYLFFALKGERFDGHEFYKDAIEKGAKGLVISRFPKGFKLEEIPKTISIILVKDTLKALGDLASFWRDKLNAIFIAITGSCGKTTTKELSYSIISKFFKTFKNHANYNNLIGAPLMLLSMKEDTEVGILELGTNQKGEIERLSQIVKPHISVITSIYPAHLEGLSSIEGILEEKISLFKNTHKNGTLIYNFDQEILRKRVESFLQNKLSFGFSEKADLSLKNLVFSENKIKGEITFKNNSYFLEIENIGKHNLLNLLAGLCIAISLKLDLKEIVPLIGKEIPLYKRFKIFEKKNFLIIDDTYNANPGSVKAALEFLKEISKDYEKKIVIFGDMRELGENSKKFHKEIGSLVAKVTDFAIFTGEMAKSYEEGFKKETQNKNYDIFNSVEEFLEKFPFNKFKEEKKKTIILVKGSRALRMERVVERLNKELS</sequence>
<comment type="function">
    <text evidence="10 11">Involved in cell wall formation. Catalyzes the final step in the synthesis of UDP-N-acetylmuramoyl-pentapeptide, the precursor of murein.</text>
</comment>
<dbReference type="EC" id="6.3.2.10" evidence="10 11"/>
<evidence type="ECO:0000313" key="15">
    <source>
        <dbReference type="EMBL" id="HGU15762.1"/>
    </source>
</evidence>
<evidence type="ECO:0000256" key="7">
    <source>
        <dbReference type="ARBA" id="ARBA00022984"/>
    </source>
</evidence>
<dbReference type="Pfam" id="PF01225">
    <property type="entry name" value="Mur_ligase"/>
    <property type="match status" value="1"/>
</dbReference>
<dbReference type="GO" id="GO:0071555">
    <property type="term" value="P:cell wall organization"/>
    <property type="evidence" value="ECO:0007669"/>
    <property type="project" value="UniProtKB-KW"/>
</dbReference>
<keyword evidence="5 10" id="KW-0067">ATP-binding</keyword>
<keyword evidence="1 10" id="KW-0963">Cytoplasm</keyword>
<comment type="catalytic activity">
    <reaction evidence="10 11">
        <text>D-alanyl-D-alanine + UDP-N-acetyl-alpha-D-muramoyl-L-alanyl-gamma-D-glutamyl-meso-2,6-diaminopimelate + ATP = UDP-N-acetyl-alpha-D-muramoyl-L-alanyl-gamma-D-glutamyl-meso-2,6-diaminopimeloyl-D-alanyl-D-alanine + ADP + phosphate + H(+)</text>
        <dbReference type="Rhea" id="RHEA:28374"/>
        <dbReference type="ChEBI" id="CHEBI:15378"/>
        <dbReference type="ChEBI" id="CHEBI:30616"/>
        <dbReference type="ChEBI" id="CHEBI:43474"/>
        <dbReference type="ChEBI" id="CHEBI:57822"/>
        <dbReference type="ChEBI" id="CHEBI:61386"/>
        <dbReference type="ChEBI" id="CHEBI:83905"/>
        <dbReference type="ChEBI" id="CHEBI:456216"/>
        <dbReference type="EC" id="6.3.2.10"/>
    </reaction>
</comment>
<dbReference type="Gene3D" id="3.40.1390.10">
    <property type="entry name" value="MurE/MurF, N-terminal domain"/>
    <property type="match status" value="1"/>
</dbReference>
<dbReference type="AlphaFoldDB" id="A0A7V4N380"/>
<dbReference type="SUPFAM" id="SSF53623">
    <property type="entry name" value="MurD-like peptide ligases, catalytic domain"/>
    <property type="match status" value="1"/>
</dbReference>
<keyword evidence="6 10" id="KW-0133">Cell shape</keyword>
<evidence type="ECO:0000256" key="3">
    <source>
        <dbReference type="ARBA" id="ARBA00022618"/>
    </source>
</evidence>
<dbReference type="InterPro" id="IPR051046">
    <property type="entry name" value="MurCDEF_CellWall_CoF430Synth"/>
</dbReference>
<feature type="domain" description="Mur ligase central" evidence="14">
    <location>
        <begin position="118"/>
        <end position="304"/>
    </location>
</feature>
<dbReference type="GO" id="GO:0047480">
    <property type="term" value="F:UDP-N-acetylmuramoyl-tripeptide-D-alanyl-D-alanine ligase activity"/>
    <property type="evidence" value="ECO:0007669"/>
    <property type="project" value="UniProtKB-UniRule"/>
</dbReference>
<comment type="pathway">
    <text evidence="10 11">Cell wall biogenesis; peptidoglycan biosynthesis.</text>
</comment>
<dbReference type="PANTHER" id="PTHR43024:SF1">
    <property type="entry name" value="UDP-N-ACETYLMURAMOYL-TRIPEPTIDE--D-ALANYL-D-ALANINE LIGASE"/>
    <property type="match status" value="1"/>
</dbReference>
<keyword evidence="8 10" id="KW-0131">Cell cycle</keyword>
<evidence type="ECO:0000256" key="2">
    <source>
        <dbReference type="ARBA" id="ARBA00022598"/>
    </source>
</evidence>
<evidence type="ECO:0000256" key="1">
    <source>
        <dbReference type="ARBA" id="ARBA00022490"/>
    </source>
</evidence>
<evidence type="ECO:0000256" key="4">
    <source>
        <dbReference type="ARBA" id="ARBA00022741"/>
    </source>
</evidence>
<gene>
    <name evidence="10" type="primary">murF</name>
    <name evidence="15" type="ORF">ENU91_03810</name>
</gene>
<comment type="similarity">
    <text evidence="10">Belongs to the MurCDEF family. MurF subfamily.</text>
</comment>
<keyword evidence="2 10" id="KW-0436">Ligase</keyword>
<comment type="caution">
    <text evidence="15">The sequence shown here is derived from an EMBL/GenBank/DDBJ whole genome shotgun (WGS) entry which is preliminary data.</text>
</comment>
<dbReference type="NCBIfam" id="TIGR01143">
    <property type="entry name" value="murF"/>
    <property type="match status" value="1"/>
</dbReference>
<dbReference type="InterPro" id="IPR013221">
    <property type="entry name" value="Mur_ligase_cen"/>
</dbReference>
<dbReference type="GO" id="GO:0008360">
    <property type="term" value="P:regulation of cell shape"/>
    <property type="evidence" value="ECO:0007669"/>
    <property type="project" value="UniProtKB-KW"/>
</dbReference>
<keyword evidence="9 10" id="KW-0961">Cell wall biogenesis/degradation</keyword>
<evidence type="ECO:0000259" key="14">
    <source>
        <dbReference type="Pfam" id="PF08245"/>
    </source>
</evidence>
<dbReference type="PANTHER" id="PTHR43024">
    <property type="entry name" value="UDP-N-ACETYLMURAMOYL-TRIPEPTIDE--D-ALANYL-D-ALANINE LIGASE"/>
    <property type="match status" value="1"/>
</dbReference>
<keyword evidence="4 10" id="KW-0547">Nucleotide-binding</keyword>
<dbReference type="HAMAP" id="MF_02019">
    <property type="entry name" value="MurF"/>
    <property type="match status" value="1"/>
</dbReference>
<dbReference type="InterPro" id="IPR005863">
    <property type="entry name" value="UDP-N-AcMur_synth"/>
</dbReference>
<evidence type="ECO:0000256" key="9">
    <source>
        <dbReference type="ARBA" id="ARBA00023316"/>
    </source>
</evidence>
<dbReference type="GO" id="GO:0005524">
    <property type="term" value="F:ATP binding"/>
    <property type="evidence" value="ECO:0007669"/>
    <property type="project" value="UniProtKB-UniRule"/>
</dbReference>
<evidence type="ECO:0000259" key="13">
    <source>
        <dbReference type="Pfam" id="PF02875"/>
    </source>
</evidence>
<name>A0A7V4N380_9BACT</name>